<feature type="region of interest" description="Disordered" evidence="1">
    <location>
        <begin position="1"/>
        <end position="25"/>
    </location>
</feature>
<keyword evidence="3" id="KW-1185">Reference proteome</keyword>
<dbReference type="Gene3D" id="3.10.520.10">
    <property type="entry name" value="ApbE-like domains"/>
    <property type="match status" value="1"/>
</dbReference>
<dbReference type="EMBL" id="JAPDOG010000004">
    <property type="protein sequence ID" value="MCW3781288.1"/>
    <property type="molecule type" value="Genomic_DNA"/>
</dbReference>
<protein>
    <submittedName>
        <fullName evidence="2">UPF0280 family protein</fullName>
    </submittedName>
</protein>
<dbReference type="InterPro" id="IPR003374">
    <property type="entry name" value="ApbE-like_sf"/>
</dbReference>
<dbReference type="SUPFAM" id="SSF143631">
    <property type="entry name" value="ApbE-like"/>
    <property type="match status" value="1"/>
</dbReference>
<proteinExistence type="predicted"/>
<dbReference type="RefSeq" id="WP_264771447.1">
    <property type="nucleotide sequence ID" value="NZ_JAPDOG010000004.1"/>
</dbReference>
<comment type="caution">
    <text evidence="2">The sequence shown here is derived from an EMBL/GenBank/DDBJ whole genome shotgun (WGS) entry which is preliminary data.</text>
</comment>
<gene>
    <name evidence="2" type="ORF">OM960_06760</name>
</gene>
<dbReference type="PIRSF" id="PIRSF006421">
    <property type="entry name" value="UCP006421"/>
    <property type="match status" value="1"/>
</dbReference>
<evidence type="ECO:0000313" key="3">
    <source>
        <dbReference type="Proteomes" id="UP001207582"/>
    </source>
</evidence>
<dbReference type="InterPro" id="IPR007183">
    <property type="entry name" value="UPF0280"/>
</dbReference>
<dbReference type="NCBIfam" id="NF003322">
    <property type="entry name" value="PRK04334.1-2"/>
    <property type="match status" value="1"/>
</dbReference>
<reference evidence="2 3" key="1">
    <citation type="submission" date="2022-10" db="EMBL/GenBank/DDBJ databases">
        <title>Defluviimonas sp. CAU 1641 isolated from mud.</title>
        <authorList>
            <person name="Kim W."/>
        </authorList>
    </citation>
    <scope>NUCLEOTIDE SEQUENCE [LARGE SCALE GENOMIC DNA]</scope>
    <source>
        <strain evidence="2 3">CAU 1641</strain>
    </source>
</reference>
<dbReference type="Proteomes" id="UP001207582">
    <property type="component" value="Unassembled WGS sequence"/>
</dbReference>
<evidence type="ECO:0000313" key="2">
    <source>
        <dbReference type="EMBL" id="MCW3781288.1"/>
    </source>
</evidence>
<evidence type="ECO:0000256" key="1">
    <source>
        <dbReference type="SAM" id="MobiDB-lite"/>
    </source>
</evidence>
<name>A0ABT3J0T9_9RHOB</name>
<organism evidence="2 3">
    <name type="scientific">Defluviimonas salinarum</name>
    <dbReference type="NCBI Taxonomy" id="2992147"/>
    <lineage>
        <taxon>Bacteria</taxon>
        <taxon>Pseudomonadati</taxon>
        <taxon>Pseudomonadota</taxon>
        <taxon>Alphaproteobacteria</taxon>
        <taxon>Rhodobacterales</taxon>
        <taxon>Paracoccaceae</taxon>
        <taxon>Albidovulum</taxon>
    </lineage>
</organism>
<accession>A0ABT3J0T9</accession>
<sequence>MISGSGANRAVPAREGPWASRGADRGRLRLTHGPIDVILDLAGPQATVAAAERRAARAFEGLLEALVAELAILRAPAGPGQPLPEGPVARAMTAAVAPFAAWFVTPMAAVAGAVADHLLAALWAEPGLTRAAVNNGGDIALRLGAGERYRIGISSGPQTASRPALIKIGAGDGIGGIATSGWRGRSHSLGIANAVTVLAATAAEADAAATMIANAVDLPGSARVTRRRARAVAPDSDLGDRLVTVAVAALSADERAQALDAGAARARAVIAMGRARAVFLALQGDSRAVGKVTETREVP</sequence>